<reference evidence="2" key="1">
    <citation type="submission" date="2017-12" db="EMBL/GenBank/DDBJ databases">
        <title>Improved Draft Genome Sequence of Microcystis aeruginosa NIES-298, a Microcystin-Producing Cyanobacterium from Lake Kasumigaura, Japan.</title>
        <authorList>
            <person name="Yamaguchi H."/>
            <person name="Suzuki S."/>
            <person name="Kawachi M."/>
        </authorList>
    </citation>
    <scope>NUCLEOTIDE SEQUENCE [LARGE SCALE GENOMIC DNA]</scope>
    <source>
        <strain evidence="2">NIES-298</strain>
    </source>
</reference>
<dbReference type="Proteomes" id="UP000236321">
    <property type="component" value="Unassembled WGS sequence"/>
</dbReference>
<evidence type="ECO:0000313" key="1">
    <source>
        <dbReference type="EMBL" id="GBD51607.1"/>
    </source>
</evidence>
<accession>A0A2H6BN46</accession>
<gene>
    <name evidence="1" type="ORF">BGM30_07000</name>
</gene>
<name>A0A2H6BN46_MICAE</name>
<evidence type="ECO:0000313" key="2">
    <source>
        <dbReference type="Proteomes" id="UP000236321"/>
    </source>
</evidence>
<dbReference type="RefSeq" id="WP_103111447.1">
    <property type="nucleotide sequence ID" value="NZ_BEIU01000009.1"/>
</dbReference>
<organism evidence="1 2">
    <name type="scientific">Microcystis aeruginosa NIES-298</name>
    <dbReference type="NCBI Taxonomy" id="449468"/>
    <lineage>
        <taxon>Bacteria</taxon>
        <taxon>Bacillati</taxon>
        <taxon>Cyanobacteriota</taxon>
        <taxon>Cyanophyceae</taxon>
        <taxon>Oscillatoriophycideae</taxon>
        <taxon>Chroococcales</taxon>
        <taxon>Microcystaceae</taxon>
        <taxon>Microcystis</taxon>
    </lineage>
</organism>
<comment type="caution">
    <text evidence="1">The sequence shown here is derived from an EMBL/GenBank/DDBJ whole genome shotgun (WGS) entry which is preliminary data.</text>
</comment>
<dbReference type="EMBL" id="BEYQ01000002">
    <property type="protein sequence ID" value="GBD51607.1"/>
    <property type="molecule type" value="Genomic_DNA"/>
</dbReference>
<sequence length="139" mass="16168">MKNQERLILATLILSIGLAGQVSSQTPFHGVIYGSDRGIQEAQWEIEQLPRRLPQYRNLKRSLFKRKGFYVSVILFPTKQDAYNALPIIENEYKRGSFVRPLNEWCPNWKNPKKKDKESGISYYDCETENKKSLSEKLG</sequence>
<dbReference type="AlphaFoldDB" id="A0A2H6BN46"/>
<proteinExistence type="predicted"/>
<protein>
    <submittedName>
        <fullName evidence="1">Uncharacterized protein</fullName>
    </submittedName>
</protein>